<protein>
    <submittedName>
        <fullName evidence="8">Arylsulfatase</fullName>
        <ecNumber evidence="8">3.1.6.1</ecNumber>
    </submittedName>
</protein>
<proteinExistence type="inferred from homology"/>
<dbReference type="Pfam" id="PF00884">
    <property type="entry name" value="Sulfatase"/>
    <property type="match status" value="1"/>
</dbReference>
<comment type="similarity">
    <text evidence="2">Belongs to the sulfatase family.</text>
</comment>
<gene>
    <name evidence="8" type="ORF">CA13_46730</name>
</gene>
<evidence type="ECO:0000256" key="5">
    <source>
        <dbReference type="ARBA" id="ARBA00022801"/>
    </source>
</evidence>
<sequence length="477" mass="53921">MNAHFLASLFHRYQFCALVVVTCVWFTTSARGGDHPNVLFIAVDDLRPELNCYGDDKMITPNLNRLAKKGVQFDHAYCNIAVCGASRASLMKGLRPNPYRFVNYLTRAAVDAPDVPSIPMLFKQNGYHTLSNGKVYHHQDDDKNAWSEAAWRQPTSSLWWALQENRPGSEKGAERGPAYESADVADEKYADHQICDKSIDDLRRLSKIDKPFFLACGFYRPHLPFNVPKKYWDLYPESEVELPNNMFFPKQLSNSFRYTWGEMRSYRGIPKKGPVSDEVARNLIRGYHASVSFIDVQIGRLMDELETLGIADNTIIVLWGDHGWQLGEHGFWCKHTNFEVAIRTPLLIVAPNAKGNRVCKELVEYVDIYPTLCDLAGLSKPSHLQGMSMTPLLKDVGAAHKQAVITRHGGGDAIRTHDFSYMEMRAKGGKGNLLGVGLFDLRKDPEQNQDVSEDPAYAETRKHLESELNAAREVNLQ</sequence>
<evidence type="ECO:0000256" key="1">
    <source>
        <dbReference type="ARBA" id="ARBA00001913"/>
    </source>
</evidence>
<keyword evidence="4" id="KW-0732">Signal</keyword>
<evidence type="ECO:0000256" key="2">
    <source>
        <dbReference type="ARBA" id="ARBA00008779"/>
    </source>
</evidence>
<keyword evidence="6" id="KW-0106">Calcium</keyword>
<dbReference type="Proteomes" id="UP000315010">
    <property type="component" value="Unassembled WGS sequence"/>
</dbReference>
<evidence type="ECO:0000256" key="6">
    <source>
        <dbReference type="ARBA" id="ARBA00022837"/>
    </source>
</evidence>
<dbReference type="SUPFAM" id="SSF53649">
    <property type="entry name" value="Alkaline phosphatase-like"/>
    <property type="match status" value="1"/>
</dbReference>
<dbReference type="GO" id="GO:0005737">
    <property type="term" value="C:cytoplasm"/>
    <property type="evidence" value="ECO:0007669"/>
    <property type="project" value="TreeGrafter"/>
</dbReference>
<dbReference type="GO" id="GO:0046872">
    <property type="term" value="F:metal ion binding"/>
    <property type="evidence" value="ECO:0007669"/>
    <property type="project" value="UniProtKB-KW"/>
</dbReference>
<dbReference type="AlphaFoldDB" id="A0A5C5Z7N1"/>
<reference evidence="8 9" key="1">
    <citation type="submission" date="2019-02" db="EMBL/GenBank/DDBJ databases">
        <title>Deep-cultivation of Planctomycetes and their phenomic and genomic characterization uncovers novel biology.</title>
        <authorList>
            <person name="Wiegand S."/>
            <person name="Jogler M."/>
            <person name="Boedeker C."/>
            <person name="Pinto D."/>
            <person name="Vollmers J."/>
            <person name="Rivas-Marin E."/>
            <person name="Kohn T."/>
            <person name="Peeters S.H."/>
            <person name="Heuer A."/>
            <person name="Rast P."/>
            <person name="Oberbeckmann S."/>
            <person name="Bunk B."/>
            <person name="Jeske O."/>
            <person name="Meyerdierks A."/>
            <person name="Storesund J.E."/>
            <person name="Kallscheuer N."/>
            <person name="Luecker S."/>
            <person name="Lage O.M."/>
            <person name="Pohl T."/>
            <person name="Merkel B.J."/>
            <person name="Hornburger P."/>
            <person name="Mueller R.-W."/>
            <person name="Bruemmer F."/>
            <person name="Labrenz M."/>
            <person name="Spormann A.M."/>
            <person name="Op Den Camp H."/>
            <person name="Overmann J."/>
            <person name="Amann R."/>
            <person name="Jetten M.S.M."/>
            <person name="Mascher T."/>
            <person name="Medema M.H."/>
            <person name="Devos D.P."/>
            <person name="Kaster A.-K."/>
            <person name="Ovreas L."/>
            <person name="Rohde M."/>
            <person name="Galperin M.Y."/>
            <person name="Jogler C."/>
        </authorList>
    </citation>
    <scope>NUCLEOTIDE SEQUENCE [LARGE SCALE GENOMIC DNA]</scope>
    <source>
        <strain evidence="8 9">CA13</strain>
    </source>
</reference>
<dbReference type="Gene3D" id="3.40.720.10">
    <property type="entry name" value="Alkaline Phosphatase, subunit A"/>
    <property type="match status" value="1"/>
</dbReference>
<keyword evidence="5 8" id="KW-0378">Hydrolase</keyword>
<keyword evidence="3" id="KW-0479">Metal-binding</keyword>
<dbReference type="EMBL" id="SJPJ01000001">
    <property type="protein sequence ID" value="TWT83210.1"/>
    <property type="molecule type" value="Genomic_DNA"/>
</dbReference>
<dbReference type="GO" id="GO:0004065">
    <property type="term" value="F:arylsulfatase activity"/>
    <property type="evidence" value="ECO:0007669"/>
    <property type="project" value="UniProtKB-EC"/>
</dbReference>
<evidence type="ECO:0000313" key="9">
    <source>
        <dbReference type="Proteomes" id="UP000315010"/>
    </source>
</evidence>
<comment type="cofactor">
    <cofactor evidence="1">
        <name>Ca(2+)</name>
        <dbReference type="ChEBI" id="CHEBI:29108"/>
    </cofactor>
</comment>
<dbReference type="OrthoDB" id="9782218at2"/>
<comment type="caution">
    <text evidence="8">The sequence shown here is derived from an EMBL/GenBank/DDBJ whole genome shotgun (WGS) entry which is preliminary data.</text>
</comment>
<dbReference type="RefSeq" id="WP_146400216.1">
    <property type="nucleotide sequence ID" value="NZ_SJPJ01000001.1"/>
</dbReference>
<dbReference type="PANTHER" id="PTHR45953">
    <property type="entry name" value="IDURONATE 2-SULFATASE"/>
    <property type="match status" value="1"/>
</dbReference>
<dbReference type="InterPro" id="IPR035874">
    <property type="entry name" value="IDS"/>
</dbReference>
<evidence type="ECO:0000313" key="8">
    <source>
        <dbReference type="EMBL" id="TWT83210.1"/>
    </source>
</evidence>
<dbReference type="PANTHER" id="PTHR45953:SF1">
    <property type="entry name" value="IDURONATE 2-SULFATASE"/>
    <property type="match status" value="1"/>
</dbReference>
<dbReference type="EC" id="3.1.6.1" evidence="8"/>
<dbReference type="GO" id="GO:0004423">
    <property type="term" value="F:iduronate-2-sulfatase activity"/>
    <property type="evidence" value="ECO:0007669"/>
    <property type="project" value="InterPro"/>
</dbReference>
<evidence type="ECO:0000259" key="7">
    <source>
        <dbReference type="Pfam" id="PF00884"/>
    </source>
</evidence>
<organism evidence="8 9">
    <name type="scientific">Novipirellula herctigrandis</name>
    <dbReference type="NCBI Taxonomy" id="2527986"/>
    <lineage>
        <taxon>Bacteria</taxon>
        <taxon>Pseudomonadati</taxon>
        <taxon>Planctomycetota</taxon>
        <taxon>Planctomycetia</taxon>
        <taxon>Pirellulales</taxon>
        <taxon>Pirellulaceae</taxon>
        <taxon>Novipirellula</taxon>
    </lineage>
</organism>
<feature type="domain" description="Sulfatase N-terminal" evidence="7">
    <location>
        <begin position="36"/>
        <end position="377"/>
    </location>
</feature>
<dbReference type="InterPro" id="IPR017850">
    <property type="entry name" value="Alkaline_phosphatase_core_sf"/>
</dbReference>
<evidence type="ECO:0000256" key="4">
    <source>
        <dbReference type="ARBA" id="ARBA00022729"/>
    </source>
</evidence>
<accession>A0A5C5Z7N1</accession>
<keyword evidence="9" id="KW-1185">Reference proteome</keyword>
<name>A0A5C5Z7N1_9BACT</name>
<evidence type="ECO:0000256" key="3">
    <source>
        <dbReference type="ARBA" id="ARBA00022723"/>
    </source>
</evidence>
<dbReference type="InterPro" id="IPR000917">
    <property type="entry name" value="Sulfatase_N"/>
</dbReference>
<dbReference type="CDD" id="cd16030">
    <property type="entry name" value="iduronate-2-sulfatase"/>
    <property type="match status" value="1"/>
</dbReference>